<keyword evidence="3" id="KW-1185">Reference proteome</keyword>
<protein>
    <submittedName>
        <fullName evidence="2">Uncharacterized protein</fullName>
    </submittedName>
</protein>
<dbReference type="OrthoDB" id="7836119at2759"/>
<evidence type="ECO:0000256" key="1">
    <source>
        <dbReference type="SAM" id="MobiDB-lite"/>
    </source>
</evidence>
<organism evidence="2 3">
    <name type="scientific">Drosophila gunungcola</name>
    <name type="common">fruit fly</name>
    <dbReference type="NCBI Taxonomy" id="103775"/>
    <lineage>
        <taxon>Eukaryota</taxon>
        <taxon>Metazoa</taxon>
        <taxon>Ecdysozoa</taxon>
        <taxon>Arthropoda</taxon>
        <taxon>Hexapoda</taxon>
        <taxon>Insecta</taxon>
        <taxon>Pterygota</taxon>
        <taxon>Neoptera</taxon>
        <taxon>Endopterygota</taxon>
        <taxon>Diptera</taxon>
        <taxon>Brachycera</taxon>
        <taxon>Muscomorpha</taxon>
        <taxon>Ephydroidea</taxon>
        <taxon>Drosophilidae</taxon>
        <taxon>Drosophila</taxon>
        <taxon>Sophophora</taxon>
    </lineage>
</organism>
<feature type="compositionally biased region" description="Polar residues" evidence="1">
    <location>
        <begin position="24"/>
        <end position="33"/>
    </location>
</feature>
<proteinExistence type="predicted"/>
<evidence type="ECO:0000313" key="3">
    <source>
        <dbReference type="Proteomes" id="UP001059596"/>
    </source>
</evidence>
<sequence>MPVRLSSARSLNNPRHPPRHALRQPSSSPPNTKLQLQPHCPLPLLRRVLLLLFLLLLGPAPTLCEPGPNCTFIEGYILQYVCHGSYVEDMRLQHKDRLPALGTPYAIWRRSDTIDPAYLLISFYDSPLFSCYTVVMSEGQFYCDGRNFVEPNTEAAQLQCINFPFHYTTDLYDACAASPCPDDSPPISVAIAYMKENIKKTSEAGPPAKRPPFFHFLVPTIHFLLTRYFAILLCQ</sequence>
<reference evidence="2" key="1">
    <citation type="journal article" date="2023" name="Genome Biol. Evol.">
        <title>Long-read-based Genome Assembly of Drosophila gunungcola Reveals Fewer Chemosensory Genes in Flower-breeding Species.</title>
        <authorList>
            <person name="Negi A."/>
            <person name="Liao B.Y."/>
            <person name="Yeh S.D."/>
        </authorList>
    </citation>
    <scope>NUCLEOTIDE SEQUENCE</scope>
    <source>
        <strain evidence="2">Sukarami</strain>
    </source>
</reference>
<gene>
    <name evidence="2" type="ORF">M5D96_009255</name>
</gene>
<name>A0A9P9YJ63_9MUSC</name>
<dbReference type="AlphaFoldDB" id="A0A9P9YJ63"/>
<dbReference type="EMBL" id="JAMKOV010000010">
    <property type="protein sequence ID" value="KAI8037755.1"/>
    <property type="molecule type" value="Genomic_DNA"/>
</dbReference>
<evidence type="ECO:0000313" key="2">
    <source>
        <dbReference type="EMBL" id="KAI8037755.1"/>
    </source>
</evidence>
<accession>A0A9P9YJ63</accession>
<feature type="region of interest" description="Disordered" evidence="1">
    <location>
        <begin position="1"/>
        <end position="34"/>
    </location>
</feature>
<comment type="caution">
    <text evidence="2">The sequence shown here is derived from an EMBL/GenBank/DDBJ whole genome shotgun (WGS) entry which is preliminary data.</text>
</comment>
<dbReference type="Proteomes" id="UP001059596">
    <property type="component" value="Unassembled WGS sequence"/>
</dbReference>